<keyword evidence="14" id="KW-0282">Flagellum</keyword>
<feature type="domain" description="Flagellar motor switch protein FliN-like C-terminal" evidence="13">
    <location>
        <begin position="315"/>
        <end position="385"/>
    </location>
</feature>
<keyword evidence="15" id="KW-1185">Reference proteome</keyword>
<accession>A0A1I4B677</accession>
<organism evidence="14 15">
    <name type="scientific">Methylorubrum salsuginis</name>
    <dbReference type="NCBI Taxonomy" id="414703"/>
    <lineage>
        <taxon>Bacteria</taxon>
        <taxon>Pseudomonadati</taxon>
        <taxon>Pseudomonadota</taxon>
        <taxon>Alphaproteobacteria</taxon>
        <taxon>Hyphomicrobiales</taxon>
        <taxon>Methylobacteriaceae</taxon>
        <taxon>Methylorubrum</taxon>
    </lineage>
</organism>
<feature type="region of interest" description="Disordered" evidence="12">
    <location>
        <begin position="45"/>
        <end position="76"/>
    </location>
</feature>
<evidence type="ECO:0000313" key="15">
    <source>
        <dbReference type="Proteomes" id="UP000198804"/>
    </source>
</evidence>
<dbReference type="PANTHER" id="PTHR30034:SF3">
    <property type="entry name" value="FLAGELLAR MOTOR SWITCH PROTEIN FLIM"/>
    <property type="match status" value="1"/>
</dbReference>
<keyword evidence="14" id="KW-0966">Cell projection</keyword>
<sequence>MQETVQEAPQETVQETVQESVDAPVERTVQAEAPAFEDILATVPASAPAEGSTEELARALDRDPASAEAPAVTPAAGKPASALDALLTAAAAPKPALDIRARIQEAGGLSLDRLPMLHVIFDRLATACSDAAKHQAASSTFYSLSGIEGGRFGEMLDAYDSNAVVGIFHAPEWDGHILVGLDRDFIYTMVEVLFGSDGSEPPVEEERNFSAIELRIAQMVFEQVGKALESSFGLVSQTPFRLERMETRMEFAIIGRRSNKSVQAKFLLQALNRGGEMFLIIPQTVLNPLRPALGKVLTGESAARDPRWAQQITAEVQKTAVRLRAVLEERHLTLGEIAGLKVGQVLELDATPATRIKLEGNDRPLFWCRAGQSQGAYVLRVEEAINPEKEGADGLLG</sequence>
<proteinExistence type="inferred from homology"/>
<evidence type="ECO:0000256" key="11">
    <source>
        <dbReference type="ARBA" id="ARBA00025044"/>
    </source>
</evidence>
<dbReference type="GO" id="GO:0050918">
    <property type="term" value="P:positive chemotaxis"/>
    <property type="evidence" value="ECO:0007669"/>
    <property type="project" value="TreeGrafter"/>
</dbReference>
<dbReference type="Pfam" id="PF02154">
    <property type="entry name" value="FliM"/>
    <property type="match status" value="1"/>
</dbReference>
<feature type="region of interest" description="Disordered" evidence="12">
    <location>
        <begin position="1"/>
        <end position="23"/>
    </location>
</feature>
<evidence type="ECO:0000256" key="3">
    <source>
        <dbReference type="ARBA" id="ARBA00011049"/>
    </source>
</evidence>
<evidence type="ECO:0000256" key="2">
    <source>
        <dbReference type="ARBA" id="ARBA00004417"/>
    </source>
</evidence>
<evidence type="ECO:0000256" key="5">
    <source>
        <dbReference type="ARBA" id="ARBA00022475"/>
    </source>
</evidence>
<dbReference type="GO" id="GO:0071978">
    <property type="term" value="P:bacterial-type flagellum-dependent swarming motility"/>
    <property type="evidence" value="ECO:0007669"/>
    <property type="project" value="TreeGrafter"/>
</dbReference>
<evidence type="ECO:0000256" key="4">
    <source>
        <dbReference type="ARBA" id="ARBA00021898"/>
    </source>
</evidence>
<dbReference type="SUPFAM" id="SSF103039">
    <property type="entry name" value="CheC-like"/>
    <property type="match status" value="1"/>
</dbReference>
<feature type="compositionally biased region" description="Polar residues" evidence="12">
    <location>
        <begin position="1"/>
        <end position="19"/>
    </location>
</feature>
<keyword evidence="14" id="KW-0969">Cilium</keyword>
<evidence type="ECO:0000256" key="1">
    <source>
        <dbReference type="ARBA" id="ARBA00004117"/>
    </source>
</evidence>
<evidence type="ECO:0000259" key="13">
    <source>
        <dbReference type="Pfam" id="PF01052"/>
    </source>
</evidence>
<dbReference type="GO" id="GO:0005886">
    <property type="term" value="C:plasma membrane"/>
    <property type="evidence" value="ECO:0007669"/>
    <property type="project" value="UniProtKB-SubCell"/>
</dbReference>
<dbReference type="SUPFAM" id="SSF101801">
    <property type="entry name" value="Surface presentation of antigens (SPOA)"/>
    <property type="match status" value="1"/>
</dbReference>
<comment type="function">
    <text evidence="11">FliM is one of three proteins (FliG, FliN, FliM) that forms the rotor-mounted switch complex (C ring), located at the base of the basal body. This complex interacts with the CheY and CheZ chemotaxis proteins, in addition to contacting components of the motor that determine the direction of flagellar rotation.</text>
</comment>
<dbReference type="Gene3D" id="2.30.330.10">
    <property type="entry name" value="SpoA-like"/>
    <property type="match status" value="1"/>
</dbReference>
<evidence type="ECO:0000256" key="7">
    <source>
        <dbReference type="ARBA" id="ARBA00022519"/>
    </source>
</evidence>
<feature type="compositionally biased region" description="Low complexity" evidence="12">
    <location>
        <begin position="66"/>
        <end position="76"/>
    </location>
</feature>
<feature type="compositionally biased region" description="Basic and acidic residues" evidence="12">
    <location>
        <begin position="55"/>
        <end position="65"/>
    </location>
</feature>
<dbReference type="InterPro" id="IPR001689">
    <property type="entry name" value="Flag_FliM"/>
</dbReference>
<dbReference type="Gene3D" id="3.40.1550.10">
    <property type="entry name" value="CheC-like"/>
    <property type="match status" value="1"/>
</dbReference>
<keyword evidence="6" id="KW-0145">Chemotaxis</keyword>
<keyword evidence="8" id="KW-0283">Flagellar rotation</keyword>
<evidence type="ECO:0000256" key="9">
    <source>
        <dbReference type="ARBA" id="ARBA00023136"/>
    </source>
</evidence>
<gene>
    <name evidence="14" type="ORF">SAMN04488125_10364</name>
</gene>
<keyword evidence="7" id="KW-0997">Cell inner membrane</keyword>
<evidence type="ECO:0000256" key="8">
    <source>
        <dbReference type="ARBA" id="ARBA00022779"/>
    </source>
</evidence>
<dbReference type="PANTHER" id="PTHR30034">
    <property type="entry name" value="FLAGELLAR MOTOR SWITCH PROTEIN FLIM"/>
    <property type="match status" value="1"/>
</dbReference>
<evidence type="ECO:0000313" key="14">
    <source>
        <dbReference type="EMBL" id="SFK64285.1"/>
    </source>
</evidence>
<evidence type="ECO:0000256" key="12">
    <source>
        <dbReference type="SAM" id="MobiDB-lite"/>
    </source>
</evidence>
<dbReference type="GO" id="GO:0003774">
    <property type="term" value="F:cytoskeletal motor activity"/>
    <property type="evidence" value="ECO:0007669"/>
    <property type="project" value="InterPro"/>
</dbReference>
<dbReference type="InterPro" id="IPR001543">
    <property type="entry name" value="FliN-like_C"/>
</dbReference>
<dbReference type="Pfam" id="PF01052">
    <property type="entry name" value="FliMN_C"/>
    <property type="match status" value="1"/>
</dbReference>
<dbReference type="Proteomes" id="UP000198804">
    <property type="component" value="Unassembled WGS sequence"/>
</dbReference>
<name>A0A1I4B677_9HYPH</name>
<comment type="subcellular location">
    <subcellularLocation>
        <location evidence="1">Bacterial flagellum basal body</location>
    </subcellularLocation>
    <subcellularLocation>
        <location evidence="2">Cell inner membrane</location>
        <topology evidence="2">Peripheral membrane protein</topology>
    </subcellularLocation>
</comment>
<keyword evidence="10" id="KW-0975">Bacterial flagellum</keyword>
<dbReference type="InterPro" id="IPR028976">
    <property type="entry name" value="CheC-like_sf"/>
</dbReference>
<protein>
    <recommendedName>
        <fullName evidence="4">Flagellar motor switch protein FliM</fullName>
    </recommendedName>
</protein>
<keyword evidence="9" id="KW-0472">Membrane</keyword>
<dbReference type="STRING" id="414703.SAMN04488125_10364"/>
<dbReference type="InterPro" id="IPR036429">
    <property type="entry name" value="SpoA-like_sf"/>
</dbReference>
<dbReference type="CDD" id="cd17908">
    <property type="entry name" value="FliM"/>
    <property type="match status" value="1"/>
</dbReference>
<dbReference type="GO" id="GO:0009425">
    <property type="term" value="C:bacterial-type flagellum basal body"/>
    <property type="evidence" value="ECO:0007669"/>
    <property type="project" value="UniProtKB-SubCell"/>
</dbReference>
<evidence type="ECO:0000256" key="10">
    <source>
        <dbReference type="ARBA" id="ARBA00023143"/>
    </source>
</evidence>
<reference evidence="15" key="1">
    <citation type="submission" date="2016-10" db="EMBL/GenBank/DDBJ databases">
        <authorList>
            <person name="Varghese N."/>
            <person name="Submissions S."/>
        </authorList>
    </citation>
    <scope>NUCLEOTIDE SEQUENCE [LARGE SCALE GENOMIC DNA]</scope>
    <source>
        <strain evidence="15">CGMCC 1.6474</strain>
    </source>
</reference>
<dbReference type="EMBL" id="FOSV01000003">
    <property type="protein sequence ID" value="SFK64285.1"/>
    <property type="molecule type" value="Genomic_DNA"/>
</dbReference>
<comment type="similarity">
    <text evidence="3">Belongs to the FliM family.</text>
</comment>
<evidence type="ECO:0000256" key="6">
    <source>
        <dbReference type="ARBA" id="ARBA00022500"/>
    </source>
</evidence>
<keyword evidence="5" id="KW-1003">Cell membrane</keyword>
<dbReference type="AlphaFoldDB" id="A0A1I4B677"/>